<comment type="similarity">
    <text evidence="22">Belongs to the SREBP family.</text>
</comment>
<dbReference type="InterPro" id="IPR011598">
    <property type="entry name" value="bHLH_dom"/>
</dbReference>
<evidence type="ECO:0000256" key="28">
    <source>
        <dbReference type="ARBA" id="ARBA00049702"/>
    </source>
</evidence>
<evidence type="ECO:0000256" key="8">
    <source>
        <dbReference type="ARBA" id="ARBA00022824"/>
    </source>
</evidence>
<reference evidence="31" key="2">
    <citation type="submission" date="2025-08" db="UniProtKB">
        <authorList>
            <consortium name="Ensembl"/>
        </authorList>
    </citation>
    <scope>IDENTIFICATION</scope>
</reference>
<sequence>MKTDVGAPLKAAGIRSLGPGTAVQAAPLQTLVSGGAILATVPLVVDTDKLPINRLAGGKAPGSAQSRGEKRTAHNAIEKRYRSSINDKIVELKDLVVGTEAKLNKSAVLRKAIDYIRFLHLRTAVHKSSECWPPPRLVLSSNLGSLQSAPLWPTESLKDLVSACGSGGSTDVPMEGMKPEVVDTLSPPPSDAGSPSQSSPLSLGSRGSSSGGSGSDSEPDSPVFEDGQVGPAVLSPSCHLATSSEPQDWIRPLTYPTSPFIDRRKTRLRGSHSKAGGRADPSFPELCSLGHATLFSPPCPPHPR</sequence>
<proteinExistence type="inferred from homology"/>
<evidence type="ECO:0000256" key="7">
    <source>
        <dbReference type="ARBA" id="ARBA00022692"/>
    </source>
</evidence>
<keyword evidence="5" id="KW-0153">Cholesterol metabolism</keyword>
<keyword evidence="18" id="KW-1207">Sterol metabolism</keyword>
<evidence type="ECO:0000256" key="20">
    <source>
        <dbReference type="ARBA" id="ARBA00023242"/>
    </source>
</evidence>
<dbReference type="InterPro" id="IPR036638">
    <property type="entry name" value="HLH_DNA-bd_sf"/>
</dbReference>
<organism evidence="31 32">
    <name type="scientific">Capra hircus</name>
    <name type="common">Goat</name>
    <dbReference type="NCBI Taxonomy" id="9925"/>
    <lineage>
        <taxon>Eukaryota</taxon>
        <taxon>Metazoa</taxon>
        <taxon>Chordata</taxon>
        <taxon>Craniata</taxon>
        <taxon>Vertebrata</taxon>
        <taxon>Euteleostomi</taxon>
        <taxon>Mammalia</taxon>
        <taxon>Eutheria</taxon>
        <taxon>Laurasiatheria</taxon>
        <taxon>Artiodactyla</taxon>
        <taxon>Ruminantia</taxon>
        <taxon>Pecora</taxon>
        <taxon>Bovidae</taxon>
        <taxon>Caprinae</taxon>
        <taxon>Capra</taxon>
    </lineage>
</organism>
<keyword evidence="14" id="KW-0238">DNA-binding</keyword>
<evidence type="ECO:0000256" key="17">
    <source>
        <dbReference type="ARBA" id="ARBA00023163"/>
    </source>
</evidence>
<keyword evidence="17" id="KW-0804">Transcription</keyword>
<keyword evidence="10" id="KW-1133">Transmembrane helix</keyword>
<evidence type="ECO:0000256" key="3">
    <source>
        <dbReference type="ARBA" id="ARBA00004557"/>
    </source>
</evidence>
<evidence type="ECO:0000256" key="18">
    <source>
        <dbReference type="ARBA" id="ARBA00023166"/>
    </source>
</evidence>
<keyword evidence="15" id="KW-0472">Membrane</keyword>
<evidence type="ECO:0000256" key="2">
    <source>
        <dbReference type="ARBA" id="ARBA00004477"/>
    </source>
</evidence>
<evidence type="ECO:0000256" key="27">
    <source>
        <dbReference type="ARBA" id="ARBA00047005"/>
    </source>
</evidence>
<keyword evidence="16" id="KW-0010">Activator</keyword>
<evidence type="ECO:0000256" key="1">
    <source>
        <dbReference type="ARBA" id="ARBA00004123"/>
    </source>
</evidence>
<evidence type="ECO:0000256" key="23">
    <source>
        <dbReference type="ARBA" id="ARBA00039749"/>
    </source>
</evidence>
<keyword evidence="6" id="KW-0597">Phosphoprotein</keyword>
<dbReference type="PROSITE" id="PS50888">
    <property type="entry name" value="BHLH"/>
    <property type="match status" value="1"/>
</dbReference>
<keyword evidence="8" id="KW-0256">Endoplasmic reticulum</keyword>
<keyword evidence="11" id="KW-0805">Transcription regulation</keyword>
<evidence type="ECO:0000256" key="21">
    <source>
        <dbReference type="ARBA" id="ARBA00023329"/>
    </source>
</evidence>
<evidence type="ECO:0000256" key="13">
    <source>
        <dbReference type="ARBA" id="ARBA00023098"/>
    </source>
</evidence>
<dbReference type="GO" id="GO:0008203">
    <property type="term" value="P:cholesterol metabolic process"/>
    <property type="evidence" value="ECO:0007669"/>
    <property type="project" value="UniProtKB-KW"/>
</dbReference>
<dbReference type="GO" id="GO:0000978">
    <property type="term" value="F:RNA polymerase II cis-regulatory region sequence-specific DNA binding"/>
    <property type="evidence" value="ECO:0007669"/>
    <property type="project" value="TreeGrafter"/>
</dbReference>
<evidence type="ECO:0000256" key="26">
    <source>
        <dbReference type="ARBA" id="ARBA00045371"/>
    </source>
</evidence>
<dbReference type="Proteomes" id="UP000291000">
    <property type="component" value="Unassembled WGS sequence"/>
</dbReference>
<evidence type="ECO:0000256" key="10">
    <source>
        <dbReference type="ARBA" id="ARBA00022989"/>
    </source>
</evidence>
<dbReference type="GeneTree" id="ENSGT00940000159156"/>
<dbReference type="Pfam" id="PF00010">
    <property type="entry name" value="HLH"/>
    <property type="match status" value="1"/>
</dbReference>
<dbReference type="OMA" id="HKSSECW"/>
<dbReference type="AlphaFoldDB" id="A0A452EKW2"/>
<reference evidence="32" key="1">
    <citation type="submission" date="2016-04" db="EMBL/GenBank/DDBJ databases">
        <title>Polished mammalian reference genomes with single-molecule sequencing and chromosome conformation capture applied to the Capra hircus genome.</title>
        <authorList>
            <person name="Bickhart D.M."/>
            <person name="Koren S."/>
            <person name="Rosen B."/>
            <person name="Hastie A."/>
            <person name="Liachko I."/>
            <person name="Sullivan S.T."/>
            <person name="Burton J."/>
            <person name="Sayre B.L."/>
            <person name="Huson H.J."/>
            <person name="Lee J."/>
            <person name="Lam E."/>
            <person name="Kelley C.M."/>
            <person name="Hutchison J.L."/>
            <person name="Zhou Y."/>
            <person name="Sun J."/>
            <person name="Crisa A."/>
            <person name="Schwartz J.C."/>
            <person name="Hammond J.A."/>
            <person name="Schroeder S.G."/>
            <person name="Liu G.E."/>
            <person name="Dunham M."/>
            <person name="Shendure J."/>
            <person name="Sonstegard T.S."/>
            <person name="Phillippy A.M."/>
            <person name="Van Tassell C.P."/>
            <person name="Smith T.P."/>
        </authorList>
    </citation>
    <scope>NUCLEOTIDE SEQUENCE [LARGE SCALE GENOMIC DNA]</scope>
</reference>
<evidence type="ECO:0000256" key="29">
    <source>
        <dbReference type="SAM" id="MobiDB-lite"/>
    </source>
</evidence>
<dbReference type="CDD" id="cd18921">
    <property type="entry name" value="bHLHzip_SREBP1"/>
    <property type="match status" value="1"/>
</dbReference>
<reference evidence="31" key="3">
    <citation type="submission" date="2025-09" db="UniProtKB">
        <authorList>
            <consortium name="Ensembl"/>
        </authorList>
    </citation>
    <scope>IDENTIFICATION</scope>
</reference>
<keyword evidence="12" id="KW-0333">Golgi apparatus</keyword>
<dbReference type="GO" id="GO:0005789">
    <property type="term" value="C:endoplasmic reticulum membrane"/>
    <property type="evidence" value="ECO:0007669"/>
    <property type="project" value="UniProtKB-SubCell"/>
</dbReference>
<keyword evidence="9" id="KW-0832">Ubl conjugation</keyword>
<evidence type="ECO:0000256" key="22">
    <source>
        <dbReference type="ARBA" id="ARBA00038460"/>
    </source>
</evidence>
<comment type="function">
    <text evidence="26">Key transcription factor that regulates expression of genes involved in cholesterol biosynthesis and lipid homeostasis. Binds to the sterol regulatory element 1 (SRE-1) (5'-ATCACCCCAC-3'). Has dual sequence specificity binding to both an E-box motif (5'-ATCACGTGA-3') and to SRE-1 (5'-ATCACCCCAC-3'). Regulates the promoters of genes involved in cholesterol biosynthesis and the LDL receptor (LDLR) pathway of sterol regulation.</text>
</comment>
<feature type="domain" description="BHLH" evidence="30">
    <location>
        <begin position="69"/>
        <end position="119"/>
    </location>
</feature>
<evidence type="ECO:0000256" key="9">
    <source>
        <dbReference type="ARBA" id="ARBA00022843"/>
    </source>
</evidence>
<evidence type="ECO:0000256" key="5">
    <source>
        <dbReference type="ARBA" id="ARBA00022548"/>
    </source>
</evidence>
<evidence type="ECO:0000256" key="4">
    <source>
        <dbReference type="ARBA" id="ARBA00004653"/>
    </source>
</evidence>
<keyword evidence="21" id="KW-0968">Cytoplasmic vesicle</keyword>
<comment type="subunit">
    <text evidence="28">Forms a tight complex with SCAP, the SCAP-SREBP complex, in the endoplasmic reticulum membrane and the Golgi apparatus. Interacts with PAQR3; the interaction anchors the SCAP-SREBP complex to the Golgi apparatus in low cholesterol conditions.</text>
</comment>
<evidence type="ECO:0000313" key="32">
    <source>
        <dbReference type="Proteomes" id="UP000291000"/>
    </source>
</evidence>
<name>A0A452EKW2_CAPHI</name>
<dbReference type="GO" id="GO:0012507">
    <property type="term" value="C:ER to Golgi transport vesicle membrane"/>
    <property type="evidence" value="ECO:0007669"/>
    <property type="project" value="UniProtKB-SubCell"/>
</dbReference>
<comment type="subcellular location">
    <subcellularLocation>
        <location evidence="3">Cytoplasmic vesicle</location>
        <location evidence="3">COPII-coated vesicle membrane</location>
        <topology evidence="3">Multi-pass membrane protein</topology>
    </subcellularLocation>
    <subcellularLocation>
        <location evidence="2">Endoplasmic reticulum membrane</location>
        <topology evidence="2">Multi-pass membrane protein</topology>
    </subcellularLocation>
    <subcellularLocation>
        <location evidence="4">Golgi apparatus membrane</location>
        <topology evidence="4">Multi-pass membrane protein</topology>
    </subcellularLocation>
    <subcellularLocation>
        <location evidence="1">Nucleus</location>
    </subcellularLocation>
</comment>
<keyword evidence="32" id="KW-1185">Reference proteome</keyword>
<dbReference type="GO" id="GO:0005634">
    <property type="term" value="C:nucleus"/>
    <property type="evidence" value="ECO:0007669"/>
    <property type="project" value="UniProtKB-SubCell"/>
</dbReference>
<keyword evidence="13" id="KW-0443">Lipid metabolism</keyword>
<evidence type="ECO:0000256" key="19">
    <source>
        <dbReference type="ARBA" id="ARBA00023221"/>
    </source>
</evidence>
<evidence type="ECO:0000256" key="24">
    <source>
        <dbReference type="ARBA" id="ARBA00042215"/>
    </source>
</evidence>
<dbReference type="PANTHER" id="PTHR46062">
    <property type="entry name" value="STEROL REGULATORY ELEMENT-BINDING PROTEIN"/>
    <property type="match status" value="1"/>
</dbReference>
<keyword evidence="7" id="KW-0812">Transmembrane</keyword>
<protein>
    <recommendedName>
        <fullName evidence="23">Sterol regulatory element-binding protein 1</fullName>
    </recommendedName>
    <alternativeName>
        <fullName evidence="24">Sterol regulatory element-binding transcription factor 1</fullName>
    </alternativeName>
</protein>
<evidence type="ECO:0000313" key="31">
    <source>
        <dbReference type="Ensembl" id="ENSCHIP00000012671.1"/>
    </source>
</evidence>
<accession>A0A452EKW2</accession>
<dbReference type="SUPFAM" id="SSF47459">
    <property type="entry name" value="HLH, helix-loop-helix DNA-binding domain"/>
    <property type="match status" value="1"/>
</dbReference>
<evidence type="ECO:0000256" key="15">
    <source>
        <dbReference type="ARBA" id="ARBA00023136"/>
    </source>
</evidence>
<evidence type="ECO:0000259" key="30">
    <source>
        <dbReference type="PROSITE" id="PS50888"/>
    </source>
</evidence>
<keyword evidence="20" id="KW-0539">Nucleus</keyword>
<feature type="region of interest" description="Disordered" evidence="29">
    <location>
        <begin position="163"/>
        <end position="283"/>
    </location>
</feature>
<keyword evidence="19" id="KW-0753">Steroid metabolism</keyword>
<evidence type="ECO:0000256" key="6">
    <source>
        <dbReference type="ARBA" id="ARBA00022553"/>
    </source>
</evidence>
<dbReference type="PANTHER" id="PTHR46062:SF2">
    <property type="entry name" value="STEROL REGULATORY ELEMENT-BINDING PROTEIN 1"/>
    <property type="match status" value="1"/>
</dbReference>
<evidence type="ECO:0000256" key="25">
    <source>
        <dbReference type="ARBA" id="ARBA00045313"/>
    </source>
</evidence>
<dbReference type="SMART" id="SM00353">
    <property type="entry name" value="HLH"/>
    <property type="match status" value="1"/>
</dbReference>
<comment type="subunit">
    <text evidence="27">Efficient DNA binding of the soluble transcription factor fragment requires dimerization with another bHLH protein. Interacts with CEBPA, the interaction produces a transcriptional synergy. Interacts with LMNA.</text>
</comment>
<dbReference type="GO" id="GO:0046983">
    <property type="term" value="F:protein dimerization activity"/>
    <property type="evidence" value="ECO:0007669"/>
    <property type="project" value="InterPro"/>
</dbReference>
<evidence type="ECO:0000256" key="16">
    <source>
        <dbReference type="ARBA" id="ARBA00023159"/>
    </source>
</evidence>
<evidence type="ECO:0000256" key="14">
    <source>
        <dbReference type="ARBA" id="ARBA00023125"/>
    </source>
</evidence>
<feature type="compositionally biased region" description="Low complexity" evidence="29">
    <location>
        <begin position="191"/>
        <end position="208"/>
    </location>
</feature>
<dbReference type="Gene3D" id="4.10.280.10">
    <property type="entry name" value="Helix-loop-helix DNA-binding domain"/>
    <property type="match status" value="1"/>
</dbReference>
<dbReference type="Bgee" id="ENSCHIG00000014353">
    <property type="expression patterns" value="Expressed in fallopian tube and 17 other cell types or tissues"/>
</dbReference>
<evidence type="ECO:0000256" key="11">
    <source>
        <dbReference type="ARBA" id="ARBA00023015"/>
    </source>
</evidence>
<dbReference type="Ensembl" id="ENSCHIT00000020462.1">
    <property type="protein sequence ID" value="ENSCHIP00000012671.1"/>
    <property type="gene ID" value="ENSCHIG00000014353.1"/>
</dbReference>
<evidence type="ECO:0000256" key="12">
    <source>
        <dbReference type="ARBA" id="ARBA00023034"/>
    </source>
</evidence>
<dbReference type="GO" id="GO:0000139">
    <property type="term" value="C:Golgi membrane"/>
    <property type="evidence" value="ECO:0007669"/>
    <property type="project" value="UniProtKB-SubCell"/>
</dbReference>
<comment type="function">
    <text evidence="25">Precursor of the transcription factor form (Processed sterol regulatory element-binding protein 1), which is embedded in the endoplasmic reticulum membrane. Low sterol concentrations promote processing of this form, releasing the transcription factor form that translocates into the nucleus and activates transcription of genes involved in cholesterol biosynthesis and lipid homeostasis.</text>
</comment>
<dbReference type="STRING" id="9925.ENSCHIP00000012671"/>
<dbReference type="GO" id="GO:0000981">
    <property type="term" value="F:DNA-binding transcription factor activity, RNA polymerase II-specific"/>
    <property type="evidence" value="ECO:0007669"/>
    <property type="project" value="TreeGrafter"/>
</dbReference>